<keyword evidence="13" id="KW-0325">Glycoprotein</keyword>
<evidence type="ECO:0000256" key="10">
    <source>
        <dbReference type="ARBA" id="ARBA00022737"/>
    </source>
</evidence>
<evidence type="ECO:0000256" key="5">
    <source>
        <dbReference type="ARBA" id="ARBA00022534"/>
    </source>
</evidence>
<evidence type="ECO:0000256" key="7">
    <source>
        <dbReference type="ARBA" id="ARBA00022653"/>
    </source>
</evidence>
<keyword evidence="5" id="KW-0893">Thyroid hormones biosynthesis</keyword>
<gene>
    <name evidence="17" type="primary">TG</name>
</gene>
<dbReference type="InterPro" id="IPR052001">
    <property type="entry name" value="MHC-II_Gamma/Thyroglobulin"/>
</dbReference>
<reference evidence="17" key="1">
    <citation type="submission" date="2025-08" db="UniProtKB">
        <authorList>
            <consortium name="RefSeq"/>
        </authorList>
    </citation>
    <scope>IDENTIFICATION</scope>
    <source>
        <tissue evidence="17">Blood</tissue>
    </source>
</reference>
<keyword evidence="4" id="KW-0964">Secreted</keyword>
<evidence type="ECO:0000256" key="6">
    <source>
        <dbReference type="ARBA" id="ARBA00022641"/>
    </source>
</evidence>
<evidence type="ECO:0000256" key="4">
    <source>
        <dbReference type="ARBA" id="ARBA00022525"/>
    </source>
</evidence>
<keyword evidence="9" id="KW-0732">Signal</keyword>
<evidence type="ECO:0000256" key="9">
    <source>
        <dbReference type="ARBA" id="ARBA00022729"/>
    </source>
</evidence>
<keyword evidence="12" id="KW-1015">Disulfide bond</keyword>
<evidence type="ECO:0000256" key="13">
    <source>
        <dbReference type="ARBA" id="ARBA00023180"/>
    </source>
</evidence>
<keyword evidence="8" id="KW-0372">Hormone</keyword>
<comment type="subcellular location">
    <subcellularLocation>
        <location evidence="1">Secreted</location>
    </subcellularLocation>
</comment>
<dbReference type="PROSITE" id="PS00484">
    <property type="entry name" value="THYROGLOBULIN_1_1"/>
    <property type="match status" value="4"/>
</dbReference>
<evidence type="ECO:0000256" key="14">
    <source>
        <dbReference type="ARBA" id="ARBA00046595"/>
    </source>
</evidence>
<feature type="domain" description="Thyroglobulin type-1" evidence="15">
    <location>
        <begin position="98"/>
        <end position="127"/>
    </location>
</feature>
<keyword evidence="16" id="KW-1185">Reference proteome</keyword>
<evidence type="ECO:0000256" key="1">
    <source>
        <dbReference type="ARBA" id="ARBA00004613"/>
    </source>
</evidence>
<dbReference type="Pfam" id="PF00086">
    <property type="entry name" value="Thyroglobulin_1"/>
    <property type="match status" value="7"/>
</dbReference>
<dbReference type="Pfam" id="PF07699">
    <property type="entry name" value="Ephrin_rec_like"/>
    <property type="match status" value="1"/>
</dbReference>
<sequence>LLNVEYEAETQPLRPCELQREKAFRDGEDYIPQCSEDGQFRNVQCNKNGISCWCVDEKGVEVTGTKQSGSSLACLSFCQLQKQRILVSRYINSSETAYIPKCLDSGDFDPVQCDLALEQCWCVDGEGMEIYGTRQKGKPRQCPGRCEIRDRRILHGIGEKSPPQCSTDGEFLPVQCKFVNTTDRMVFDLIYHFNRFPKAFLTFSSFRSLFPEINGYCYCADSLGRELEDTGLEMLLENVYDTVFASLEPVPTFAESSMYRILQRRFLGVQLATTGRFRCPSKCEIEYFAATRFEEDYKPLCDDNGAHKPTQCQLNGECWCVDSRGREISGTRRRGQQPICDKEPTCVSERLVSLSRLFYGPVGHFSHNNLFSATQEPRKIARSSRFCPFLFRDFVVGSTDLSSLSRENSASQLFTFESLLGEAVGGMFPSRELAQVALRFTNNPKRFQENLFGGMFLKNLIQFNFTGALGPNSKFNLDKYFQQVGMRSGFSELAGQLLQGSSQEKFNLSQSLVDGFGRTVNLEDNQNAIKFLASLLEAPEFFAFLQHVISVPESVTKDLGNVVKILLKARDCMEEDNDVFVPDCTEDGKYKEIQCKRGECWCIDLRGKEIPGSRVRGTNPQCPTTCEKQRASLQLLLRDQPAGSQMFVPSCTKEGKFLPVQCHGKNCFCVNSEGIPVPGISINSGDPIQCPSDCHLAAGQAFLRTAKQFLLNPTALTQLSSVYVPQCGLDGQWRPIQCNGPPEQAFEWYQRWNTQNNNKNVLTIAELANVLLDYKARSQQSFEDFINILYAAGHQNIFPEFSKYSSFEAVPRELLEGNTMQSSENVLLDPFIFWQFLQGLLNHYPGSYSDFSIPLGHFDLRNCWCVDEKGRMQGSQASVNQIPTCLGTCEAAKREAAEFINKVEQLIQESTNSHFPFGQSFLMSQVSMLRGRELWSNFSQLESTFAEILLAGSDYAIQLAAQSTLQFYRKSLLASPDSAGEVRRLAFQPYIPQCDGQGNWEPVQCYESTGHCWCVDEVGRYVSDSLVTRSTQLPQCQTSCQRSQVNGQIASWKMNGLTQNATSAALFTPSCLEASPSYCNLVKSKALVREIGRGYIPECDENRQGFSPAQCSEDQASCWCVFDNGQEAPGTRINGQRPACERPRCPLSYNASNLTHGGIFCNITAANSKIQQCQVICAPGYQDVFSQGELLQCDIQNLLWLTNPPHSLACQRLQPFQSVQIQTQFQLILPPKKTCSPDYSGLLETFQVFILDELKSRGFCHIQVNTLENLVSVPVCGDSAVLVECAAADRLGVNVTWQAMLKNVPAIALPDLYDIEKAMVGENLLGRFEELIKSGGFVLHLDNKQFQADTSIRLPGRGNSGMSPEVSLGCKNGFQKVLTTGEVLPNSQGCAVCPPGSSFQNERCIPCPSGFYQDQAGSDFCVKCPLGTLTISPGAFRADHCMTDCQRNEQAERCDENGLYRPSYQDPSTQKSFCVDSNGKRLDWTETDGPLMEPLCSVLGRFEKVPASNLIFTKEKSEPTGTKTLQGTPMKTLQQCIAECEEDESCGFLTISTVGSETLCELYSARESNYNCSTSGLVQGAWENSLATSIASLSCLIKVRSPEKEDSLSVYLKKGQEFTTVGVKTFEKTDFQDVVSGVYSISVVSASGTSLTDVHLFCRQACHQDACCDGFILSQLILDGGSIACSLLSSPGALICNLNDWDGSSTRQQGDICQRAKYSEGKSQYTVRIGDQVLAGASELAEDIEKFFIGFQRVYFWKDSDMMTRIGSTMCDAILVPPQSKSLLSASTKELFSIVESDQILTEPNRSLPSQKYWLFKQSYSTEEAVLWCLTRCREDEFCLLADIPNNPDTAFFPCTLYPAAQVCNTSINNVPNNCKIVLPQKPQFLYQKRASLEGSVKNFYTRLPFRKISGISVRNKMDMSRKTVSKGFFDCERLCDTDPCCSGFGLLNASQDTDSKILCLTLGSLGIQTCSDELRSDWQISPCTSLETEAKVHPFGWYQKSSIVPRVCPPVPLPENQEKVMLDKWQRLDTTSTVIDPSISKFDVIQVSRDPSSEFAAIRDFCLSVCSKDNLCLMATLEMLPSAARCMFYPETQSCSLSLQGHRCRILLKEPATYIYRKQDVILPTAERNNEPSVFIPSQGTMLGSSQIIQVGSEWKSIGRFLGVSYAAPPVGENRFHPPQPFTWTDFWNATTTRASCWQPGDDSLSSVSEDCLFLNIFVPQNNGGNLPVLVFFHNSINADDQGEKAALDGSYLAGVGNLIVVTANYRVGVFGFLSTGSSVASGNWGLLDQDMALQWIRRNIARFGGDAGQITIGAPDRGADIISIHLLKKTSNPILFKRALLMGGSAFSPAITLSKKKAESQAAVLAREVGCLSTSNPDIVSCLRQLPAKTLNDAQTKLLAISGPFQYWGPVVDGSYVQEPFPAALQRSRLSKLDLLIGSSQQDGLISRAKAIKRFEERQGRANSKTAFYQALQNSLGGEESNLLIQDAATWFYSLEHSSTEYASFSRALENATRDHFIICPTIDMAKEWANNERGNIFMYHVPDSNSLSSLEYIPDVQLAFGLPFYPQYKNRYTQEEKTLSLVIMQYLSNFIKSGNPNSPYEFSRKRLEGLLPWPLFRARVGGDNYKEFTASLPNYKGLKKSECSFWDYIKTVKSLTSCQREQPAPSRPTKGLAVTPISKTTTMKLLEDKAAYSK</sequence>
<evidence type="ECO:0000259" key="15">
    <source>
        <dbReference type="PROSITE" id="PS00484"/>
    </source>
</evidence>
<proteinExistence type="inferred from homology"/>
<feature type="domain" description="Thyroglobulin type-1" evidence="15">
    <location>
        <begin position="647"/>
        <end position="674"/>
    </location>
</feature>
<name>A0ABM3YNI5_PANGU</name>
<dbReference type="InterPro" id="IPR019819">
    <property type="entry name" value="Carboxylesterase_B_CS"/>
</dbReference>
<evidence type="ECO:0000256" key="8">
    <source>
        <dbReference type="ARBA" id="ARBA00022702"/>
    </source>
</evidence>
<organism evidence="16 17">
    <name type="scientific">Pantherophis guttatus</name>
    <name type="common">Corn snake</name>
    <name type="synonym">Elaphe guttata</name>
    <dbReference type="NCBI Taxonomy" id="94885"/>
    <lineage>
        <taxon>Eukaryota</taxon>
        <taxon>Metazoa</taxon>
        <taxon>Chordata</taxon>
        <taxon>Craniata</taxon>
        <taxon>Vertebrata</taxon>
        <taxon>Euteleostomi</taxon>
        <taxon>Lepidosauria</taxon>
        <taxon>Squamata</taxon>
        <taxon>Bifurcata</taxon>
        <taxon>Unidentata</taxon>
        <taxon>Episquamata</taxon>
        <taxon>Toxicofera</taxon>
        <taxon>Serpentes</taxon>
        <taxon>Colubroidea</taxon>
        <taxon>Colubridae</taxon>
        <taxon>Colubrinae</taxon>
        <taxon>Pantherophis</taxon>
    </lineage>
</organism>
<dbReference type="GeneID" id="117675824"/>
<evidence type="ECO:0000256" key="3">
    <source>
        <dbReference type="ARBA" id="ARBA00017326"/>
    </source>
</evidence>
<feature type="domain" description="Thyroglobulin type-1" evidence="15">
    <location>
        <begin position="990"/>
        <end position="1019"/>
    </location>
</feature>
<dbReference type="Gene3D" id="2.10.50.10">
    <property type="entry name" value="Tumor Necrosis Factor Receptor, subunit A, domain 2"/>
    <property type="match status" value="1"/>
</dbReference>
<keyword evidence="7" id="KW-0405">Iodination</keyword>
<dbReference type="Proteomes" id="UP001652622">
    <property type="component" value="Unplaced"/>
</dbReference>
<dbReference type="PANTHER" id="PTHR14093">
    <property type="entry name" value="HLA CLASS II GAMMA CHAIN"/>
    <property type="match status" value="1"/>
</dbReference>
<evidence type="ECO:0000313" key="17">
    <source>
        <dbReference type="RefSeq" id="XP_060537695.1"/>
    </source>
</evidence>
<dbReference type="RefSeq" id="XP_060537695.1">
    <property type="nucleotide sequence ID" value="XM_060681712.1"/>
</dbReference>
<dbReference type="SMART" id="SM00211">
    <property type="entry name" value="TY"/>
    <property type="match status" value="9"/>
</dbReference>
<feature type="domain" description="Thyroglobulin type-1" evidence="15">
    <location>
        <begin position="30"/>
        <end position="59"/>
    </location>
</feature>
<protein>
    <recommendedName>
        <fullName evidence="3">Thyroglobulin</fullName>
    </recommendedName>
</protein>
<dbReference type="SUPFAM" id="SSF57610">
    <property type="entry name" value="Thyroglobulin type-1 domain"/>
    <property type="match status" value="10"/>
</dbReference>
<dbReference type="Pfam" id="PF00135">
    <property type="entry name" value="COesterase"/>
    <property type="match status" value="1"/>
</dbReference>
<keyword evidence="10" id="KW-0677">Repeat</keyword>
<dbReference type="PANTHER" id="PTHR14093:SF19">
    <property type="entry name" value="THYROGLOBULIN"/>
    <property type="match status" value="1"/>
</dbReference>
<dbReference type="Gene3D" id="3.40.50.1820">
    <property type="entry name" value="alpha/beta hydrolase"/>
    <property type="match status" value="1"/>
</dbReference>
<dbReference type="InterPro" id="IPR000716">
    <property type="entry name" value="Thyroglobulin_1"/>
</dbReference>
<dbReference type="InterPro" id="IPR036857">
    <property type="entry name" value="Thyroglobulin_1_sf"/>
</dbReference>
<dbReference type="InterPro" id="IPR002018">
    <property type="entry name" value="CarbesteraseB"/>
</dbReference>
<dbReference type="CDD" id="cd00191">
    <property type="entry name" value="TY"/>
    <property type="match status" value="7"/>
</dbReference>
<dbReference type="InterPro" id="IPR029058">
    <property type="entry name" value="AB_hydrolase_fold"/>
</dbReference>
<comment type="subunit">
    <text evidence="14">Monomer. Homodimer (via ChEL region); occurs in the endoplasmic reticulum and is required for export to the Golgi apparatus. Homooligomer; disulfide-linked; stored in this form in the thyroid follicle lumen.</text>
</comment>
<evidence type="ECO:0000256" key="12">
    <source>
        <dbReference type="ARBA" id="ARBA00023157"/>
    </source>
</evidence>
<dbReference type="SMART" id="SM01411">
    <property type="entry name" value="Ephrin_rec_like"/>
    <property type="match status" value="1"/>
</dbReference>
<dbReference type="InterPro" id="IPR011641">
    <property type="entry name" value="Tyr-kin_ephrin_A/B_rcpt-like"/>
</dbReference>
<evidence type="ECO:0000313" key="16">
    <source>
        <dbReference type="Proteomes" id="UP001652622"/>
    </source>
</evidence>
<feature type="non-terminal residue" evidence="17">
    <location>
        <position position="1"/>
    </location>
</feature>
<keyword evidence="11" id="KW-0795">Thyroid hormone</keyword>
<dbReference type="PROSITE" id="PS00941">
    <property type="entry name" value="CARBOXYLESTERASE_B_2"/>
    <property type="match status" value="1"/>
</dbReference>
<evidence type="ECO:0000256" key="2">
    <source>
        <dbReference type="ARBA" id="ARBA00005964"/>
    </source>
</evidence>
<comment type="similarity">
    <text evidence="2">Belongs to the type-B carboxylesterase/lipase family.</text>
</comment>
<dbReference type="SUPFAM" id="SSF53474">
    <property type="entry name" value="alpha/beta-Hydrolases"/>
    <property type="match status" value="1"/>
</dbReference>
<dbReference type="Gene3D" id="4.10.800.10">
    <property type="entry name" value="Thyroglobulin type-1"/>
    <property type="match status" value="9"/>
</dbReference>
<keyword evidence="6" id="KW-0765">Sulfation</keyword>
<evidence type="ECO:0000256" key="11">
    <source>
        <dbReference type="ARBA" id="ARBA00022920"/>
    </source>
</evidence>
<accession>A0ABM3YNI5</accession>